<keyword evidence="1" id="KW-0802">TPR repeat</keyword>
<dbReference type="Gene3D" id="3.30.70.1070">
    <property type="entry name" value="Sporulation related repeat"/>
    <property type="match status" value="1"/>
</dbReference>
<dbReference type="PROSITE" id="PS50005">
    <property type="entry name" value="TPR"/>
    <property type="match status" value="1"/>
</dbReference>
<dbReference type="OrthoDB" id="7388953at2"/>
<evidence type="ECO:0000256" key="2">
    <source>
        <dbReference type="SAM" id="SignalP"/>
    </source>
</evidence>
<dbReference type="Pfam" id="PF05036">
    <property type="entry name" value="SPOR"/>
    <property type="match status" value="1"/>
</dbReference>
<dbReference type="Proteomes" id="UP000218151">
    <property type="component" value="Unassembled WGS sequence"/>
</dbReference>
<dbReference type="SUPFAM" id="SSF48452">
    <property type="entry name" value="TPR-like"/>
    <property type="match status" value="1"/>
</dbReference>
<protein>
    <submittedName>
        <fullName evidence="4">SPOR domain-containing protein</fullName>
    </submittedName>
</protein>
<dbReference type="InterPro" id="IPR036680">
    <property type="entry name" value="SPOR-like_sf"/>
</dbReference>
<evidence type="ECO:0000313" key="4">
    <source>
        <dbReference type="EMBL" id="PAX06813.1"/>
    </source>
</evidence>
<evidence type="ECO:0000259" key="3">
    <source>
        <dbReference type="PROSITE" id="PS51724"/>
    </source>
</evidence>
<evidence type="ECO:0000313" key="5">
    <source>
        <dbReference type="Proteomes" id="UP000218151"/>
    </source>
</evidence>
<keyword evidence="5" id="KW-1185">Reference proteome</keyword>
<gene>
    <name evidence="4" type="ORF">CKY28_16335</name>
</gene>
<feature type="chain" id="PRO_5011974331" evidence="2">
    <location>
        <begin position="25"/>
        <end position="431"/>
    </location>
</feature>
<dbReference type="InterPro" id="IPR007730">
    <property type="entry name" value="SPOR-like_dom"/>
</dbReference>
<keyword evidence="2" id="KW-0732">Signal</keyword>
<dbReference type="AlphaFoldDB" id="A0A2A2SC72"/>
<dbReference type="EMBL" id="NSLI01000005">
    <property type="protein sequence ID" value="PAX06813.1"/>
    <property type="molecule type" value="Genomic_DNA"/>
</dbReference>
<dbReference type="InterPro" id="IPR019734">
    <property type="entry name" value="TPR_rpt"/>
</dbReference>
<reference evidence="5" key="1">
    <citation type="submission" date="2017-09" db="EMBL/GenBank/DDBJ databases">
        <authorList>
            <person name="Feng G."/>
            <person name="Zhu H."/>
        </authorList>
    </citation>
    <scope>NUCLEOTIDE SEQUENCE [LARGE SCALE GENOMIC DNA]</scope>
    <source>
        <strain evidence="5">1PNM-20</strain>
    </source>
</reference>
<feature type="domain" description="SPOR" evidence="3">
    <location>
        <begin position="330"/>
        <end position="415"/>
    </location>
</feature>
<sequence length="431" mass="44286">MKTRMLLKVSLPALLVAGATVAVASAGEGVADAKAAAKVAAKAERALGKRAGADAVAWAEQAVTLSPQDAGHRALLGQAYLQAGRFRSAREAFADALQLDGRNGRVALGLVLAQIATGDWSAARATLDEHAGKISASDRGLAVALTGDPASAVAMLTDAARRPDASPKTRQNLALSLALAGQWQMARVVAAADMSPADVDARMVEWAAFAQPRDASDQVAHLLGVKAVEDAGRPAALALNAAPAVVPTVEPVAVAAAAAPVVVAPEPTAEAVRAPGFGKVVFGPRQEIVQALPAPTIRPARGLVKVALTARPQPLPVVAKAAPAPAPAAAPAKGGWFVQLGAYDSPAVAREAWGRAQRRFAALEDHTPSGMNFAARGRDFYRLSVGGFAHSDAQGFCRRYRAAGGSCFVRQVAGDQVAQWLRKPGVQVAAR</sequence>
<accession>A0A2A2SC72</accession>
<dbReference type="RefSeq" id="WP_095999557.1">
    <property type="nucleotide sequence ID" value="NZ_NSLI01000005.1"/>
</dbReference>
<feature type="repeat" description="TPR" evidence="1">
    <location>
        <begin position="70"/>
        <end position="103"/>
    </location>
</feature>
<dbReference type="InterPro" id="IPR011990">
    <property type="entry name" value="TPR-like_helical_dom_sf"/>
</dbReference>
<evidence type="ECO:0000256" key="1">
    <source>
        <dbReference type="PROSITE-ProRule" id="PRU00339"/>
    </source>
</evidence>
<organism evidence="4 5">
    <name type="scientific">Sphingomonas lenta</name>
    <dbReference type="NCBI Taxonomy" id="1141887"/>
    <lineage>
        <taxon>Bacteria</taxon>
        <taxon>Pseudomonadati</taxon>
        <taxon>Pseudomonadota</taxon>
        <taxon>Alphaproteobacteria</taxon>
        <taxon>Sphingomonadales</taxon>
        <taxon>Sphingomonadaceae</taxon>
        <taxon>Sphingomonas</taxon>
    </lineage>
</organism>
<dbReference type="Gene3D" id="1.25.40.10">
    <property type="entry name" value="Tetratricopeptide repeat domain"/>
    <property type="match status" value="1"/>
</dbReference>
<dbReference type="PROSITE" id="PS51724">
    <property type="entry name" value="SPOR"/>
    <property type="match status" value="1"/>
</dbReference>
<feature type="signal peptide" evidence="2">
    <location>
        <begin position="1"/>
        <end position="24"/>
    </location>
</feature>
<dbReference type="Pfam" id="PF14559">
    <property type="entry name" value="TPR_19"/>
    <property type="match status" value="1"/>
</dbReference>
<name>A0A2A2SC72_9SPHN</name>
<proteinExistence type="predicted"/>
<dbReference type="GO" id="GO:0042834">
    <property type="term" value="F:peptidoglycan binding"/>
    <property type="evidence" value="ECO:0007669"/>
    <property type="project" value="InterPro"/>
</dbReference>
<comment type="caution">
    <text evidence="4">The sequence shown here is derived from an EMBL/GenBank/DDBJ whole genome shotgun (WGS) entry which is preliminary data.</text>
</comment>